<dbReference type="AlphaFoldDB" id="A0A9X1WZK1"/>
<feature type="domain" description="IraD/Gp25-like" evidence="1">
    <location>
        <begin position="31"/>
        <end position="120"/>
    </location>
</feature>
<gene>
    <name evidence="2" type="ORF">MUY27_01320</name>
</gene>
<evidence type="ECO:0000313" key="3">
    <source>
        <dbReference type="Proteomes" id="UP001139450"/>
    </source>
</evidence>
<name>A0A9X1WZK1_9SPHI</name>
<evidence type="ECO:0000313" key="2">
    <source>
        <dbReference type="EMBL" id="MCJ8208328.1"/>
    </source>
</evidence>
<dbReference type="EMBL" id="JALJEJ010000001">
    <property type="protein sequence ID" value="MCJ8208328.1"/>
    <property type="molecule type" value="Genomic_DNA"/>
</dbReference>
<comment type="caution">
    <text evidence="2">The sequence shown here is derived from an EMBL/GenBank/DDBJ whole genome shotgun (WGS) entry which is preliminary data.</text>
</comment>
<organism evidence="2 3">
    <name type="scientific">Mucilaginibacter straminoryzae</name>
    <dbReference type="NCBI Taxonomy" id="2932774"/>
    <lineage>
        <taxon>Bacteria</taxon>
        <taxon>Pseudomonadati</taxon>
        <taxon>Bacteroidota</taxon>
        <taxon>Sphingobacteriia</taxon>
        <taxon>Sphingobacteriales</taxon>
        <taxon>Sphingobacteriaceae</taxon>
        <taxon>Mucilaginibacter</taxon>
    </lineage>
</organism>
<reference evidence="2" key="1">
    <citation type="submission" date="2022-04" db="EMBL/GenBank/DDBJ databases">
        <title>Mucilaginibacter sp. RS28 isolated from freshwater.</title>
        <authorList>
            <person name="Ko S.-R."/>
        </authorList>
    </citation>
    <scope>NUCLEOTIDE SEQUENCE</scope>
    <source>
        <strain evidence="2">RS28</strain>
    </source>
</reference>
<dbReference type="Proteomes" id="UP001139450">
    <property type="component" value="Unassembled WGS sequence"/>
</dbReference>
<accession>A0A9X1WZK1</accession>
<dbReference type="RefSeq" id="WP_245128159.1">
    <property type="nucleotide sequence ID" value="NZ_JALJEJ010000001.1"/>
</dbReference>
<keyword evidence="3" id="KW-1185">Reference proteome</keyword>
<sequence length="142" mass="15815">MASNIQSFLGTGWGFPPTFDKVSNGVRMSSDMKDIEESIWLILGTIPGERIMQPEFGCDLRKMGFERIDSNLVSSLNHVIYHALLNFEPRVNFTGADVLGRDDADGILTIQINYTIISTNTRHNIVYPFYLVEGTNLSAAAI</sequence>
<dbReference type="InterPro" id="IPR007048">
    <property type="entry name" value="IraD/Gp25-like"/>
</dbReference>
<proteinExistence type="predicted"/>
<dbReference type="Pfam" id="PF04965">
    <property type="entry name" value="GPW_gp25"/>
    <property type="match status" value="1"/>
</dbReference>
<protein>
    <submittedName>
        <fullName evidence="2">GPW/gp25 family protein</fullName>
    </submittedName>
</protein>
<dbReference type="SUPFAM" id="SSF160719">
    <property type="entry name" value="gpW/gp25-like"/>
    <property type="match status" value="1"/>
</dbReference>
<evidence type="ECO:0000259" key="1">
    <source>
        <dbReference type="Pfam" id="PF04965"/>
    </source>
</evidence>
<dbReference type="Gene3D" id="3.10.450.40">
    <property type="match status" value="1"/>
</dbReference>